<accession>A0ABX6N3W4</accession>
<organism evidence="2 3">
    <name type="scientific">Limnobacter profundi</name>
    <dbReference type="NCBI Taxonomy" id="2732163"/>
    <lineage>
        <taxon>Bacteria</taxon>
        <taxon>Pseudomonadati</taxon>
        <taxon>Pseudomonadota</taxon>
        <taxon>Betaproteobacteria</taxon>
        <taxon>Burkholderiales</taxon>
        <taxon>Burkholderiaceae</taxon>
        <taxon>Limnobacter</taxon>
    </lineage>
</organism>
<dbReference type="Pfam" id="PF19802">
    <property type="entry name" value="DUF6285"/>
    <property type="match status" value="1"/>
</dbReference>
<dbReference type="EMBL" id="CP053084">
    <property type="protein sequence ID" value="QJR28923.1"/>
    <property type="molecule type" value="Genomic_DNA"/>
</dbReference>
<gene>
    <name evidence="2" type="ORF">HKT17_03955</name>
</gene>
<dbReference type="Proteomes" id="UP000501130">
    <property type="component" value="Chromosome"/>
</dbReference>
<dbReference type="RefSeq" id="WP_171097990.1">
    <property type="nucleotide sequence ID" value="NZ_CP053084.1"/>
</dbReference>
<keyword evidence="3" id="KW-1185">Reference proteome</keyword>
<evidence type="ECO:0000313" key="3">
    <source>
        <dbReference type="Proteomes" id="UP000501130"/>
    </source>
</evidence>
<evidence type="ECO:0000259" key="1">
    <source>
        <dbReference type="Pfam" id="PF19802"/>
    </source>
</evidence>
<evidence type="ECO:0000313" key="2">
    <source>
        <dbReference type="EMBL" id="QJR28923.1"/>
    </source>
</evidence>
<reference evidence="2 3" key="1">
    <citation type="submission" date="2020-05" db="EMBL/GenBank/DDBJ databases">
        <title>Compete genome of Limnobacter sp. SAORIC-580.</title>
        <authorList>
            <person name="Song J."/>
            <person name="Cho J.-C."/>
        </authorList>
    </citation>
    <scope>NUCLEOTIDE SEQUENCE [LARGE SCALE GENOMIC DNA]</scope>
    <source>
        <strain evidence="2 3">SAORIC-580</strain>
    </source>
</reference>
<proteinExistence type="predicted"/>
<protein>
    <recommendedName>
        <fullName evidence="1">DUF6285 domain-containing protein</fullName>
    </recommendedName>
</protein>
<dbReference type="InterPro" id="IPR046252">
    <property type="entry name" value="DUF6285"/>
</dbReference>
<name>A0ABX6N3W4_9BURK</name>
<sequence length="135" mass="14938">MGNFEHDGAQLMREQPTGELLLQCARELLKSKVLPMLQGDAKRDVLMVMNAMSIAQRELQQGAALEEEEQRGLAEVLGEPVFDVARANRVLAARIRAGVADPHNPERTEVLSHLRVVGKNRLLASNPKILTSHKV</sequence>
<feature type="domain" description="DUF6285" evidence="1">
    <location>
        <begin position="35"/>
        <end position="128"/>
    </location>
</feature>